<evidence type="ECO:0000259" key="7">
    <source>
        <dbReference type="PROSITE" id="PS51380"/>
    </source>
</evidence>
<evidence type="ECO:0000256" key="1">
    <source>
        <dbReference type="ARBA" id="ARBA00004141"/>
    </source>
</evidence>
<dbReference type="Pfam" id="PF03124">
    <property type="entry name" value="EXS"/>
    <property type="match status" value="1"/>
</dbReference>
<reference evidence="9" key="2">
    <citation type="submission" date="2015-01" db="EMBL/GenBank/DDBJ databases">
        <title>Evolutionary Origins and Diversification of the Mycorrhizal Mutualists.</title>
        <authorList>
            <consortium name="DOE Joint Genome Institute"/>
            <consortium name="Mycorrhizal Genomics Consortium"/>
            <person name="Kohler A."/>
            <person name="Kuo A."/>
            <person name="Nagy L.G."/>
            <person name="Floudas D."/>
            <person name="Copeland A."/>
            <person name="Barry K.W."/>
            <person name="Cichocki N."/>
            <person name="Veneault-Fourrey C."/>
            <person name="LaButti K."/>
            <person name="Lindquist E.A."/>
            <person name="Lipzen A."/>
            <person name="Lundell T."/>
            <person name="Morin E."/>
            <person name="Murat C."/>
            <person name="Riley R."/>
            <person name="Ohm R."/>
            <person name="Sun H."/>
            <person name="Tunlid A."/>
            <person name="Henrissat B."/>
            <person name="Grigoriev I.V."/>
            <person name="Hibbett D.S."/>
            <person name="Martin F."/>
        </authorList>
    </citation>
    <scope>NUCLEOTIDE SEQUENCE [LARGE SCALE GENOMIC DNA]</scope>
    <source>
        <strain evidence="9">h7</strain>
    </source>
</reference>
<feature type="transmembrane region" description="Helical" evidence="6">
    <location>
        <begin position="116"/>
        <end position="138"/>
    </location>
</feature>
<proteinExistence type="predicted"/>
<evidence type="ECO:0000256" key="5">
    <source>
        <dbReference type="SAM" id="MobiDB-lite"/>
    </source>
</evidence>
<sequence length="473" mass="54440">MSPTDHGEIHYHLAFPLPYRTFLLIGLGILGWATNLHGLDAAGVDAVAAMELRTDTNPSKPVMPVHHSASFNHSKAIVLYNTVYRLLFHYSTFCFLSWCFFRLLTHGDALLVDYYGYIPLITAIMLFLFLICPYNILLKTEREKFALAIRRCIFPPPSGPIYFSDIIFADILTSFAKVFGEMWLSLWMLKPGNSLLVPPVDDTWIRWIFPAVTSFPFFLRFRQCIIEYNIPSNDSQRPLFNALKYATSFPVIILSAAQRIVVTDLKGQKAAGETWHGEHPLFRLWLLAVVINSLFSFWWDVTNDWGLDLLRFDTPKTHDGQPPRSLFLPQLHSGTPLIKRSSLDSLSSEETRYAKHVAEIPRYRQRQSCIGLRATLLYPRVIYPALIFLNLLLRRSWSVKLSTHVHSTRDGSVGFFWLQVAELVRRWLWVFIRVEWEAIKKAQERISTSQLDEQSGDGDYEMVPAPPDISTRN</sequence>
<dbReference type="GO" id="GO:0016020">
    <property type="term" value="C:membrane"/>
    <property type="evidence" value="ECO:0007669"/>
    <property type="project" value="UniProtKB-SubCell"/>
</dbReference>
<protein>
    <recommendedName>
        <fullName evidence="7">EXS domain-containing protein</fullName>
    </recommendedName>
</protein>
<reference evidence="8 9" key="1">
    <citation type="submission" date="2014-04" db="EMBL/GenBank/DDBJ databases">
        <authorList>
            <consortium name="DOE Joint Genome Institute"/>
            <person name="Kuo A."/>
            <person name="Gay G."/>
            <person name="Dore J."/>
            <person name="Kohler A."/>
            <person name="Nagy L.G."/>
            <person name="Floudas D."/>
            <person name="Copeland A."/>
            <person name="Barry K.W."/>
            <person name="Cichocki N."/>
            <person name="Veneault-Fourrey C."/>
            <person name="LaButti K."/>
            <person name="Lindquist E.A."/>
            <person name="Lipzen A."/>
            <person name="Lundell T."/>
            <person name="Morin E."/>
            <person name="Murat C."/>
            <person name="Sun H."/>
            <person name="Tunlid A."/>
            <person name="Henrissat B."/>
            <person name="Grigoriev I.V."/>
            <person name="Hibbett D.S."/>
            <person name="Martin F."/>
            <person name="Nordberg H.P."/>
            <person name="Cantor M.N."/>
            <person name="Hua S.X."/>
        </authorList>
    </citation>
    <scope>NUCLEOTIDE SEQUENCE [LARGE SCALE GENOMIC DNA]</scope>
    <source>
        <strain evidence="9">h7</strain>
    </source>
</reference>
<name>A0A0C3CN70_HEBCY</name>
<feature type="transmembrane region" description="Helical" evidence="6">
    <location>
        <begin position="159"/>
        <end position="184"/>
    </location>
</feature>
<keyword evidence="9" id="KW-1185">Reference proteome</keyword>
<dbReference type="PANTHER" id="PTHR10783:SF46">
    <property type="entry name" value="PROTEIN ERD1 HOMOLOG 2"/>
    <property type="match status" value="1"/>
</dbReference>
<dbReference type="OrthoDB" id="2159384at2759"/>
<evidence type="ECO:0000256" key="2">
    <source>
        <dbReference type="ARBA" id="ARBA00022692"/>
    </source>
</evidence>
<evidence type="ECO:0000256" key="6">
    <source>
        <dbReference type="SAM" id="Phobius"/>
    </source>
</evidence>
<gene>
    <name evidence="8" type="ORF">M413DRAFT_65679</name>
</gene>
<organism evidence="8 9">
    <name type="scientific">Hebeloma cylindrosporum</name>
    <dbReference type="NCBI Taxonomy" id="76867"/>
    <lineage>
        <taxon>Eukaryota</taxon>
        <taxon>Fungi</taxon>
        <taxon>Dikarya</taxon>
        <taxon>Basidiomycota</taxon>
        <taxon>Agaricomycotina</taxon>
        <taxon>Agaricomycetes</taxon>
        <taxon>Agaricomycetidae</taxon>
        <taxon>Agaricales</taxon>
        <taxon>Agaricineae</taxon>
        <taxon>Hymenogastraceae</taxon>
        <taxon>Hebeloma</taxon>
    </lineage>
</organism>
<keyword evidence="4 6" id="KW-0472">Membrane</keyword>
<dbReference type="PANTHER" id="PTHR10783">
    <property type="entry name" value="XENOTROPIC AND POLYTROPIC RETROVIRUS RECEPTOR 1-RELATED"/>
    <property type="match status" value="1"/>
</dbReference>
<keyword evidence="2 6" id="KW-0812">Transmembrane</keyword>
<dbReference type="InterPro" id="IPR004342">
    <property type="entry name" value="EXS_C"/>
</dbReference>
<dbReference type="HOGENOM" id="CLU_024081_2_1_1"/>
<evidence type="ECO:0000313" key="9">
    <source>
        <dbReference type="Proteomes" id="UP000053424"/>
    </source>
</evidence>
<comment type="subcellular location">
    <subcellularLocation>
        <location evidence="1">Membrane</location>
        <topology evidence="1">Multi-pass membrane protein</topology>
    </subcellularLocation>
</comment>
<dbReference type="EMBL" id="KN831772">
    <property type="protein sequence ID" value="KIM45216.1"/>
    <property type="molecule type" value="Genomic_DNA"/>
</dbReference>
<feature type="domain" description="EXS" evidence="7">
    <location>
        <begin position="200"/>
        <end position="465"/>
    </location>
</feature>
<feature type="transmembrane region" description="Helical" evidence="6">
    <location>
        <begin position="83"/>
        <end position="104"/>
    </location>
</feature>
<accession>A0A0C3CN70</accession>
<feature type="region of interest" description="Disordered" evidence="5">
    <location>
        <begin position="450"/>
        <end position="473"/>
    </location>
</feature>
<evidence type="ECO:0000313" key="8">
    <source>
        <dbReference type="EMBL" id="KIM45216.1"/>
    </source>
</evidence>
<evidence type="ECO:0000256" key="4">
    <source>
        <dbReference type="ARBA" id="ARBA00023136"/>
    </source>
</evidence>
<keyword evidence="3 6" id="KW-1133">Transmembrane helix</keyword>
<dbReference type="STRING" id="686832.A0A0C3CN70"/>
<dbReference type="Proteomes" id="UP000053424">
    <property type="component" value="Unassembled WGS sequence"/>
</dbReference>
<dbReference type="PROSITE" id="PS51380">
    <property type="entry name" value="EXS"/>
    <property type="match status" value="1"/>
</dbReference>
<dbReference type="GO" id="GO:0005737">
    <property type="term" value="C:cytoplasm"/>
    <property type="evidence" value="ECO:0007669"/>
    <property type="project" value="TreeGrafter"/>
</dbReference>
<evidence type="ECO:0000256" key="3">
    <source>
        <dbReference type="ARBA" id="ARBA00022989"/>
    </source>
</evidence>
<dbReference type="AlphaFoldDB" id="A0A0C3CN70"/>